<evidence type="ECO:0000313" key="1">
    <source>
        <dbReference type="EMBL" id="SCG48098.1"/>
    </source>
</evidence>
<proteinExistence type="predicted"/>
<evidence type="ECO:0000313" key="2">
    <source>
        <dbReference type="Proteomes" id="UP000199360"/>
    </source>
</evidence>
<keyword evidence="2" id="KW-1185">Reference proteome</keyword>
<dbReference type="AlphaFoldDB" id="A0A1C5HQ73"/>
<protein>
    <submittedName>
        <fullName evidence="1">Uncharacterized protein</fullName>
    </submittedName>
</protein>
<sequence>MLVVGDAFRHDHGGVRRVRDGGDLDGFHIGVLPAEVGEQVSDFATEWEDVRFATRVWEREVEAGYRVDLRVHVLRAERLTDLGAVRAFLADYHERDAATWELADFAHPDGPGLIGDAEAFWLVEPGVAVDVLVDPDAADPATLHAIAENVTRARDAA</sequence>
<organism evidence="1 2">
    <name type="scientific">Micromonospora humi</name>
    <dbReference type="NCBI Taxonomy" id="745366"/>
    <lineage>
        <taxon>Bacteria</taxon>
        <taxon>Bacillati</taxon>
        <taxon>Actinomycetota</taxon>
        <taxon>Actinomycetes</taxon>
        <taxon>Micromonosporales</taxon>
        <taxon>Micromonosporaceae</taxon>
        <taxon>Micromonospora</taxon>
    </lineage>
</organism>
<gene>
    <name evidence="1" type="ORF">GA0070213_103422</name>
</gene>
<dbReference type="Proteomes" id="UP000199360">
    <property type="component" value="Unassembled WGS sequence"/>
</dbReference>
<name>A0A1C5HQ73_9ACTN</name>
<dbReference type="EMBL" id="FMDM01000003">
    <property type="protein sequence ID" value="SCG48098.1"/>
    <property type="molecule type" value="Genomic_DNA"/>
</dbReference>
<accession>A0A1C5HQ73</accession>
<reference evidence="2" key="1">
    <citation type="submission" date="2016-06" db="EMBL/GenBank/DDBJ databases">
        <authorList>
            <person name="Varghese N."/>
            <person name="Submissions Spin"/>
        </authorList>
    </citation>
    <scope>NUCLEOTIDE SEQUENCE [LARGE SCALE GENOMIC DNA]</scope>
    <source>
        <strain evidence="2">DSM 45647</strain>
    </source>
</reference>